<dbReference type="GO" id="GO:0003700">
    <property type="term" value="F:DNA-binding transcription factor activity"/>
    <property type="evidence" value="ECO:0007669"/>
    <property type="project" value="InterPro"/>
</dbReference>
<dbReference type="InterPro" id="IPR036388">
    <property type="entry name" value="WH-like_DNA-bd_sf"/>
</dbReference>
<dbReference type="PROSITE" id="PS51071">
    <property type="entry name" value="HTH_RPIR"/>
    <property type="match status" value="1"/>
</dbReference>
<keyword evidence="4" id="KW-0804">Transcription</keyword>
<dbReference type="GO" id="GO:0006096">
    <property type="term" value="P:glycolytic process"/>
    <property type="evidence" value="ECO:0007669"/>
    <property type="project" value="UniProtKB-KW"/>
</dbReference>
<keyword evidence="1" id="KW-0805">Transcription regulation</keyword>
<dbReference type="CDD" id="cd05013">
    <property type="entry name" value="SIS_RpiR"/>
    <property type="match status" value="1"/>
</dbReference>
<evidence type="ECO:0000256" key="6">
    <source>
        <dbReference type="SAM" id="Phobius"/>
    </source>
</evidence>
<sequence length="321" mass="34221">MQHAAVTAWQRESAVAARIGKAYPELSKAHRKTADYVLANVFRAATMTIDELADVVGVSLATANRFAHALDFDGYPAFRAALVLDFASSLAPVEKLRDQVQRPATSAEIIAAALSVDMHNLEATKRALAPAQCDQAVSMILNAERIFILGFGASAFLAGIMAHALEPFCRTVQSVAGPGGPSQASRQFFKLDQRDLVIALAFPRYVTDTVTLATRAKERAAQVLAFTDSPTSPLVPLADVTLYAQTERQLSPTSDAASLALIQGVCDAVAHRANRSVHAASKMTEAVLPWLYHADGSGQPKAKNKGKSSKAVTNKPAVKVK</sequence>
<feature type="domain" description="SIS" evidence="8">
    <location>
        <begin position="136"/>
        <end position="279"/>
    </location>
</feature>
<evidence type="ECO:0000256" key="3">
    <source>
        <dbReference type="ARBA" id="ARBA00023152"/>
    </source>
</evidence>
<name>A0A0A1F543_9BURK</name>
<keyword evidence="3" id="KW-0324">Glycolysis</keyword>
<evidence type="ECO:0000259" key="7">
    <source>
        <dbReference type="PROSITE" id="PS51071"/>
    </source>
</evidence>
<dbReference type="InterPro" id="IPR009057">
    <property type="entry name" value="Homeodomain-like_sf"/>
</dbReference>
<feature type="transmembrane region" description="Helical" evidence="6">
    <location>
        <begin position="146"/>
        <end position="165"/>
    </location>
</feature>
<evidence type="ECO:0000259" key="8">
    <source>
        <dbReference type="PROSITE" id="PS51464"/>
    </source>
</evidence>
<accession>A0A0A1F543</accession>
<keyword evidence="2" id="KW-0238">DNA-binding</keyword>
<keyword evidence="6" id="KW-1133">Transmembrane helix</keyword>
<evidence type="ECO:0000256" key="4">
    <source>
        <dbReference type="ARBA" id="ARBA00023163"/>
    </source>
</evidence>
<evidence type="ECO:0000256" key="1">
    <source>
        <dbReference type="ARBA" id="ARBA00023015"/>
    </source>
</evidence>
<dbReference type="InterPro" id="IPR035472">
    <property type="entry name" value="RpiR-like_SIS"/>
</dbReference>
<reference evidence="10" key="1">
    <citation type="journal article" date="2014" name="Soil Biol. Biochem.">
        <title>Structure and function of bacterial communities in ageing soils: Insights from the Mendocino ecological staircase.</title>
        <authorList>
            <person name="Uroz S."/>
            <person name="Tech J.J."/>
            <person name="Sawaya N.A."/>
            <person name="Frey-Klett P."/>
            <person name="Leveau J.H.J."/>
        </authorList>
    </citation>
    <scope>NUCLEOTIDE SEQUENCE [LARGE SCALE GENOMIC DNA]</scope>
    <source>
        <strain evidence="10">Cal35</strain>
    </source>
</reference>
<evidence type="ECO:0000313" key="10">
    <source>
        <dbReference type="Proteomes" id="UP000030302"/>
    </source>
</evidence>
<dbReference type="Gene3D" id="1.10.10.10">
    <property type="entry name" value="Winged helix-like DNA-binding domain superfamily/Winged helix DNA-binding domain"/>
    <property type="match status" value="1"/>
</dbReference>
<dbReference type="EMBL" id="CP009962">
    <property type="protein sequence ID" value="AIY39818.1"/>
    <property type="molecule type" value="Genomic_DNA"/>
</dbReference>
<dbReference type="OrthoDB" id="8998729at2"/>
<keyword evidence="6" id="KW-0472">Membrane</keyword>
<protein>
    <submittedName>
        <fullName evidence="9">Transcriptional regulator RpiR in protein degradation cluster</fullName>
    </submittedName>
</protein>
<dbReference type="Pfam" id="PF01380">
    <property type="entry name" value="SIS"/>
    <property type="match status" value="1"/>
</dbReference>
<evidence type="ECO:0000256" key="5">
    <source>
        <dbReference type="SAM" id="MobiDB-lite"/>
    </source>
</evidence>
<proteinExistence type="predicted"/>
<dbReference type="PROSITE" id="PS51464">
    <property type="entry name" value="SIS"/>
    <property type="match status" value="1"/>
</dbReference>
<dbReference type="RefSeq" id="WP_038485217.1">
    <property type="nucleotide sequence ID" value="NZ_CP009962.1"/>
</dbReference>
<dbReference type="GO" id="GO:0003677">
    <property type="term" value="F:DNA binding"/>
    <property type="evidence" value="ECO:0007669"/>
    <property type="project" value="UniProtKB-KW"/>
</dbReference>
<dbReference type="HOGENOM" id="CLU_055769_1_0_4"/>
<dbReference type="InterPro" id="IPR001347">
    <property type="entry name" value="SIS_dom"/>
</dbReference>
<dbReference type="GO" id="GO:0097367">
    <property type="term" value="F:carbohydrate derivative binding"/>
    <property type="evidence" value="ECO:0007669"/>
    <property type="project" value="InterPro"/>
</dbReference>
<feature type="region of interest" description="Disordered" evidence="5">
    <location>
        <begin position="297"/>
        <end position="321"/>
    </location>
</feature>
<dbReference type="PANTHER" id="PTHR30514">
    <property type="entry name" value="GLUCOKINASE"/>
    <property type="match status" value="1"/>
</dbReference>
<organism evidence="9 10">
    <name type="scientific">Collimonas arenae</name>
    <dbReference type="NCBI Taxonomy" id="279058"/>
    <lineage>
        <taxon>Bacteria</taxon>
        <taxon>Pseudomonadati</taxon>
        <taxon>Pseudomonadota</taxon>
        <taxon>Betaproteobacteria</taxon>
        <taxon>Burkholderiales</taxon>
        <taxon>Oxalobacteraceae</taxon>
        <taxon>Collimonas</taxon>
    </lineage>
</organism>
<dbReference type="InterPro" id="IPR000281">
    <property type="entry name" value="HTH_RpiR"/>
</dbReference>
<dbReference type="Pfam" id="PF01418">
    <property type="entry name" value="HTH_6"/>
    <property type="match status" value="1"/>
</dbReference>
<dbReference type="Gene3D" id="3.40.50.10490">
    <property type="entry name" value="Glucose-6-phosphate isomerase like protein, domain 1"/>
    <property type="match status" value="1"/>
</dbReference>
<dbReference type="SUPFAM" id="SSF46689">
    <property type="entry name" value="Homeodomain-like"/>
    <property type="match status" value="1"/>
</dbReference>
<evidence type="ECO:0000256" key="2">
    <source>
        <dbReference type="ARBA" id="ARBA00023125"/>
    </source>
</evidence>
<feature type="domain" description="HTH rpiR-type" evidence="7">
    <location>
        <begin position="13"/>
        <end position="89"/>
    </location>
</feature>
<keyword evidence="10" id="KW-1185">Reference proteome</keyword>
<dbReference type="Proteomes" id="UP000030302">
    <property type="component" value="Chromosome"/>
</dbReference>
<dbReference type="AlphaFoldDB" id="A0A0A1F543"/>
<evidence type="ECO:0000313" key="9">
    <source>
        <dbReference type="EMBL" id="AIY39818.1"/>
    </source>
</evidence>
<dbReference type="STRING" id="279058.LT85_0658"/>
<keyword evidence="6" id="KW-0812">Transmembrane</keyword>
<dbReference type="InterPro" id="IPR047640">
    <property type="entry name" value="RpiR-like"/>
</dbReference>
<dbReference type="SUPFAM" id="SSF53697">
    <property type="entry name" value="SIS domain"/>
    <property type="match status" value="1"/>
</dbReference>
<gene>
    <name evidence="9" type="primary">rpiR</name>
    <name evidence="9" type="ORF">LT85_0658</name>
</gene>
<dbReference type="KEGG" id="care:LT85_0658"/>
<dbReference type="InterPro" id="IPR046348">
    <property type="entry name" value="SIS_dom_sf"/>
</dbReference>